<keyword evidence="2" id="KW-1185">Reference proteome</keyword>
<reference evidence="1 2" key="1">
    <citation type="submission" date="2016-06" db="EMBL/GenBank/DDBJ databases">
        <authorList>
            <person name="Kjaerup R.B."/>
            <person name="Dalgaard T.S."/>
            <person name="Juul-Madsen H.R."/>
        </authorList>
    </citation>
    <scope>NUCLEOTIDE SEQUENCE [LARGE SCALE GENOMIC DNA]</scope>
    <source>
        <strain evidence="1">2</strain>
    </source>
</reference>
<dbReference type="AlphaFoldDB" id="A0A1A8XMB4"/>
<evidence type="ECO:0000313" key="1">
    <source>
        <dbReference type="EMBL" id="SBT05801.1"/>
    </source>
</evidence>
<accession>A0A1A8XMB4</accession>
<gene>
    <name evidence="1" type="ORF">PROAA_1680003</name>
</gene>
<evidence type="ECO:0000313" key="2">
    <source>
        <dbReference type="Proteomes" id="UP000199600"/>
    </source>
</evidence>
<organism evidence="1 2">
    <name type="scientific">Candidatus Propionivibrio aalborgensis</name>
    <dbReference type="NCBI Taxonomy" id="1860101"/>
    <lineage>
        <taxon>Bacteria</taxon>
        <taxon>Pseudomonadati</taxon>
        <taxon>Pseudomonadota</taxon>
        <taxon>Betaproteobacteria</taxon>
        <taxon>Rhodocyclales</taxon>
        <taxon>Rhodocyclaceae</taxon>
        <taxon>Propionivibrio</taxon>
    </lineage>
</organism>
<sequence length="74" mass="8528">MKSAAGVVWRQPLILAKLAADGVMGKNRRKKQELWANKYPILINNLPIPYLSESVYDPQSFCFIQQFFQRGVML</sequence>
<name>A0A1A8XMB4_9RHOO</name>
<dbReference type="Proteomes" id="UP000199600">
    <property type="component" value="Unassembled WGS sequence"/>
</dbReference>
<dbReference type="EMBL" id="FLQY01000077">
    <property type="protein sequence ID" value="SBT05801.1"/>
    <property type="molecule type" value="Genomic_DNA"/>
</dbReference>
<proteinExistence type="predicted"/>
<protein>
    <submittedName>
        <fullName evidence="1">Uncharacterized protein</fullName>
    </submittedName>
</protein>